<dbReference type="EMBL" id="JARAKH010000022">
    <property type="protein sequence ID" value="KAK8392622.1"/>
    <property type="molecule type" value="Genomic_DNA"/>
</dbReference>
<comment type="caution">
    <text evidence="1">The sequence shown here is derived from an EMBL/GenBank/DDBJ whole genome shotgun (WGS) entry which is preliminary data.</text>
</comment>
<proteinExistence type="predicted"/>
<evidence type="ECO:0008006" key="3">
    <source>
        <dbReference type="Google" id="ProtNLM"/>
    </source>
</evidence>
<dbReference type="Proteomes" id="UP001487740">
    <property type="component" value="Unassembled WGS sequence"/>
</dbReference>
<organism evidence="1 2">
    <name type="scientific">Scylla paramamosain</name>
    <name type="common">Mud crab</name>
    <dbReference type="NCBI Taxonomy" id="85552"/>
    <lineage>
        <taxon>Eukaryota</taxon>
        <taxon>Metazoa</taxon>
        <taxon>Ecdysozoa</taxon>
        <taxon>Arthropoda</taxon>
        <taxon>Crustacea</taxon>
        <taxon>Multicrustacea</taxon>
        <taxon>Malacostraca</taxon>
        <taxon>Eumalacostraca</taxon>
        <taxon>Eucarida</taxon>
        <taxon>Decapoda</taxon>
        <taxon>Pleocyemata</taxon>
        <taxon>Brachyura</taxon>
        <taxon>Eubrachyura</taxon>
        <taxon>Portunoidea</taxon>
        <taxon>Portunidae</taxon>
        <taxon>Portuninae</taxon>
        <taxon>Scylla</taxon>
    </lineage>
</organism>
<protein>
    <recommendedName>
        <fullName evidence="3">Pacifastin domain-containing protein</fullName>
    </recommendedName>
</protein>
<reference evidence="1 2" key="1">
    <citation type="submission" date="2023-03" db="EMBL/GenBank/DDBJ databases">
        <title>High-quality genome of Scylla paramamosain provides insights in environmental adaptation.</title>
        <authorList>
            <person name="Zhang L."/>
        </authorList>
    </citation>
    <scope>NUCLEOTIDE SEQUENCE [LARGE SCALE GENOMIC DNA]</scope>
    <source>
        <strain evidence="1">LZ_2023a</strain>
        <tissue evidence="1">Muscle</tissue>
    </source>
</reference>
<keyword evidence="2" id="KW-1185">Reference proteome</keyword>
<name>A0AAW0TXY7_SCYPA</name>
<evidence type="ECO:0000313" key="1">
    <source>
        <dbReference type="EMBL" id="KAK8392622.1"/>
    </source>
</evidence>
<evidence type="ECO:0000313" key="2">
    <source>
        <dbReference type="Proteomes" id="UP001487740"/>
    </source>
</evidence>
<dbReference type="AlphaFoldDB" id="A0AAW0TXY7"/>
<sequence length="89" mass="9900">MCRAAVHRRLPAPVWQKDLQSCTLPARMRVQAVLLLVVVVLVLATTAATFPQGRRCNNRQSWFVRCNRCACINGMPVCTSLYCGPEGKP</sequence>
<accession>A0AAW0TXY7</accession>
<gene>
    <name evidence="1" type="ORF">O3P69_014802</name>
</gene>